<dbReference type="AlphaFoldDB" id="A0A0A9A0T5"/>
<proteinExistence type="predicted"/>
<organism evidence="1">
    <name type="scientific">Arundo donax</name>
    <name type="common">Giant reed</name>
    <name type="synonym">Donax arundinaceus</name>
    <dbReference type="NCBI Taxonomy" id="35708"/>
    <lineage>
        <taxon>Eukaryota</taxon>
        <taxon>Viridiplantae</taxon>
        <taxon>Streptophyta</taxon>
        <taxon>Embryophyta</taxon>
        <taxon>Tracheophyta</taxon>
        <taxon>Spermatophyta</taxon>
        <taxon>Magnoliopsida</taxon>
        <taxon>Liliopsida</taxon>
        <taxon>Poales</taxon>
        <taxon>Poaceae</taxon>
        <taxon>PACMAD clade</taxon>
        <taxon>Arundinoideae</taxon>
        <taxon>Arundineae</taxon>
        <taxon>Arundo</taxon>
    </lineage>
</organism>
<sequence>MLMLGPVNFLVSSLQA</sequence>
<evidence type="ECO:0000313" key="1">
    <source>
        <dbReference type="EMBL" id="JAD42595.1"/>
    </source>
</evidence>
<reference evidence="1" key="1">
    <citation type="submission" date="2014-09" db="EMBL/GenBank/DDBJ databases">
        <authorList>
            <person name="Magalhaes I.L.F."/>
            <person name="Oliveira U."/>
            <person name="Santos F.R."/>
            <person name="Vidigal T.H.D.A."/>
            <person name="Brescovit A.D."/>
            <person name="Santos A.J."/>
        </authorList>
    </citation>
    <scope>NUCLEOTIDE SEQUENCE</scope>
    <source>
        <tissue evidence="1">Shoot tissue taken approximately 20 cm above the soil surface</tissue>
    </source>
</reference>
<reference evidence="1" key="2">
    <citation type="journal article" date="2015" name="Data Brief">
        <title>Shoot transcriptome of the giant reed, Arundo donax.</title>
        <authorList>
            <person name="Barrero R.A."/>
            <person name="Guerrero F.D."/>
            <person name="Moolhuijzen P."/>
            <person name="Goolsby J.A."/>
            <person name="Tidwell J."/>
            <person name="Bellgard S.E."/>
            <person name="Bellgard M.I."/>
        </authorList>
    </citation>
    <scope>NUCLEOTIDE SEQUENCE</scope>
    <source>
        <tissue evidence="1">Shoot tissue taken approximately 20 cm above the soil surface</tissue>
    </source>
</reference>
<protein>
    <submittedName>
        <fullName evidence="1">Uncharacterized protein</fullName>
    </submittedName>
</protein>
<name>A0A0A9A0T5_ARUDO</name>
<accession>A0A0A9A0T5</accession>
<dbReference type="EMBL" id="GBRH01255300">
    <property type="protein sequence ID" value="JAD42595.1"/>
    <property type="molecule type" value="Transcribed_RNA"/>
</dbReference>